<protein>
    <recommendedName>
        <fullName evidence="3">Protein kinase domain-containing protein</fullName>
    </recommendedName>
</protein>
<evidence type="ECO:0000313" key="1">
    <source>
        <dbReference type="EMBL" id="RMX94984.1"/>
    </source>
</evidence>
<name>A0A3M6XW12_HORWE</name>
<dbReference type="AlphaFoldDB" id="A0A3M6XW12"/>
<proteinExistence type="predicted"/>
<accession>A0A3M6XW12</accession>
<dbReference type="EMBL" id="QWIK01001400">
    <property type="protein sequence ID" value="RMX94984.1"/>
    <property type="molecule type" value="Genomic_DNA"/>
</dbReference>
<reference evidence="1 2" key="1">
    <citation type="journal article" date="2018" name="BMC Genomics">
        <title>Genomic evidence for intraspecific hybridization in a clonal and extremely halotolerant yeast.</title>
        <authorList>
            <person name="Gostincar C."/>
            <person name="Stajich J.E."/>
            <person name="Zupancic J."/>
            <person name="Zalar P."/>
            <person name="Gunde-Cimerman N."/>
        </authorList>
    </citation>
    <scope>NUCLEOTIDE SEQUENCE [LARGE SCALE GENOMIC DNA]</scope>
    <source>
        <strain evidence="1 2">EXF-6654</strain>
    </source>
</reference>
<evidence type="ECO:0000313" key="2">
    <source>
        <dbReference type="Proteomes" id="UP000282582"/>
    </source>
</evidence>
<comment type="caution">
    <text evidence="1">The sequence shown here is derived from an EMBL/GenBank/DDBJ whole genome shotgun (WGS) entry which is preliminary data.</text>
</comment>
<dbReference type="Proteomes" id="UP000282582">
    <property type="component" value="Unassembled WGS sequence"/>
</dbReference>
<gene>
    <name evidence="1" type="ORF">D0868_11987</name>
</gene>
<sequence length="63" mass="7055">MAEDWNTRFIWSAFEAMARAACLMKNGSVINASPAKWERLVHRDIKPANSVLSGVAFLNANIY</sequence>
<organism evidence="1 2">
    <name type="scientific">Hortaea werneckii</name>
    <name type="common">Black yeast</name>
    <name type="synonym">Cladosporium werneckii</name>
    <dbReference type="NCBI Taxonomy" id="91943"/>
    <lineage>
        <taxon>Eukaryota</taxon>
        <taxon>Fungi</taxon>
        <taxon>Dikarya</taxon>
        <taxon>Ascomycota</taxon>
        <taxon>Pezizomycotina</taxon>
        <taxon>Dothideomycetes</taxon>
        <taxon>Dothideomycetidae</taxon>
        <taxon>Mycosphaerellales</taxon>
        <taxon>Teratosphaeriaceae</taxon>
        <taxon>Hortaea</taxon>
    </lineage>
</organism>
<evidence type="ECO:0008006" key="3">
    <source>
        <dbReference type="Google" id="ProtNLM"/>
    </source>
</evidence>